<dbReference type="EMBL" id="JARKIE010000101">
    <property type="protein sequence ID" value="KAJ7685907.1"/>
    <property type="molecule type" value="Genomic_DNA"/>
</dbReference>
<reference evidence="1" key="1">
    <citation type="submission" date="2023-03" db="EMBL/GenBank/DDBJ databases">
        <title>Massive genome expansion in bonnet fungi (Mycena s.s.) driven by repeated elements and novel gene families across ecological guilds.</title>
        <authorList>
            <consortium name="Lawrence Berkeley National Laboratory"/>
            <person name="Harder C.B."/>
            <person name="Miyauchi S."/>
            <person name="Viragh M."/>
            <person name="Kuo A."/>
            <person name="Thoen E."/>
            <person name="Andreopoulos B."/>
            <person name="Lu D."/>
            <person name="Skrede I."/>
            <person name="Drula E."/>
            <person name="Henrissat B."/>
            <person name="Morin E."/>
            <person name="Kohler A."/>
            <person name="Barry K."/>
            <person name="LaButti K."/>
            <person name="Morin E."/>
            <person name="Salamov A."/>
            <person name="Lipzen A."/>
            <person name="Mereny Z."/>
            <person name="Hegedus B."/>
            <person name="Baldrian P."/>
            <person name="Stursova M."/>
            <person name="Weitz H."/>
            <person name="Taylor A."/>
            <person name="Grigoriev I.V."/>
            <person name="Nagy L.G."/>
            <person name="Martin F."/>
            <person name="Kauserud H."/>
        </authorList>
    </citation>
    <scope>NUCLEOTIDE SEQUENCE</scope>
    <source>
        <strain evidence="1">CBHHK067</strain>
    </source>
</reference>
<dbReference type="Proteomes" id="UP001221757">
    <property type="component" value="Unassembled WGS sequence"/>
</dbReference>
<accession>A0AAD7GAX4</accession>
<evidence type="ECO:0000313" key="2">
    <source>
        <dbReference type="Proteomes" id="UP001221757"/>
    </source>
</evidence>
<keyword evidence="2" id="KW-1185">Reference proteome</keyword>
<sequence length="165" mass="18691">MPITVPATSTMDRSKLPYNYGRNALKFDGQEPEDLSKYLEILEDVIVTSKATSDKDKNPSQRCLQGAREISPNPSEVQAVIRQPETRFGSYLEVANWKCRYEHPDFARRALLVGAEAKKFFRKVHWEQCGYATAKSGMSRGPKGVHNGKKIGLWPIWQLFQTSGD</sequence>
<organism evidence="1 2">
    <name type="scientific">Mycena rosella</name>
    <name type="common">Pink bonnet</name>
    <name type="synonym">Agaricus rosellus</name>
    <dbReference type="NCBI Taxonomy" id="1033263"/>
    <lineage>
        <taxon>Eukaryota</taxon>
        <taxon>Fungi</taxon>
        <taxon>Dikarya</taxon>
        <taxon>Basidiomycota</taxon>
        <taxon>Agaricomycotina</taxon>
        <taxon>Agaricomycetes</taxon>
        <taxon>Agaricomycetidae</taxon>
        <taxon>Agaricales</taxon>
        <taxon>Marasmiineae</taxon>
        <taxon>Mycenaceae</taxon>
        <taxon>Mycena</taxon>
    </lineage>
</organism>
<gene>
    <name evidence="1" type="ORF">B0H17DRAFT_1137252</name>
</gene>
<comment type="caution">
    <text evidence="1">The sequence shown here is derived from an EMBL/GenBank/DDBJ whole genome shotgun (WGS) entry which is preliminary data.</text>
</comment>
<protein>
    <submittedName>
        <fullName evidence="1">Uncharacterized protein</fullName>
    </submittedName>
</protein>
<proteinExistence type="predicted"/>
<name>A0AAD7GAX4_MYCRO</name>
<evidence type="ECO:0000313" key="1">
    <source>
        <dbReference type="EMBL" id="KAJ7685907.1"/>
    </source>
</evidence>
<dbReference type="AlphaFoldDB" id="A0AAD7GAX4"/>